<feature type="transmembrane region" description="Helical" evidence="8">
    <location>
        <begin position="27"/>
        <end position="45"/>
    </location>
</feature>
<dbReference type="Gene3D" id="3.30.240.20">
    <property type="entry name" value="bsu07140 like domains"/>
    <property type="match status" value="1"/>
</dbReference>
<evidence type="ECO:0000256" key="5">
    <source>
        <dbReference type="ARBA" id="ARBA00022989"/>
    </source>
</evidence>
<dbReference type="Proteomes" id="UP001055219">
    <property type="component" value="Unassembled WGS sequence"/>
</dbReference>
<feature type="transmembrane region" description="Helical" evidence="8">
    <location>
        <begin position="52"/>
        <end position="74"/>
    </location>
</feature>
<reference evidence="10" key="2">
    <citation type="submission" date="2022-07" db="EMBL/GenBank/DDBJ databases">
        <authorList>
            <person name="Goncalves M.F.M."/>
            <person name="Hilario S."/>
            <person name="Van De Peer Y."/>
            <person name="Esteves A.C."/>
            <person name="Alves A."/>
        </authorList>
    </citation>
    <scope>NUCLEOTIDE SEQUENCE</scope>
    <source>
        <strain evidence="10">MUM 19.33</strain>
    </source>
</reference>
<protein>
    <submittedName>
        <fullName evidence="10">Antigen</fullName>
    </submittedName>
</protein>
<feature type="region of interest" description="Disordered" evidence="7">
    <location>
        <begin position="200"/>
        <end position="257"/>
    </location>
</feature>
<comment type="caution">
    <text evidence="10">The sequence shown here is derived from an EMBL/GenBank/DDBJ whole genome shotgun (WGS) entry which is preliminary data.</text>
</comment>
<evidence type="ECO:0000256" key="2">
    <source>
        <dbReference type="ARBA" id="ARBA00006448"/>
    </source>
</evidence>
<evidence type="ECO:0000259" key="9">
    <source>
        <dbReference type="Pfam" id="PF04239"/>
    </source>
</evidence>
<dbReference type="Pfam" id="PF08843">
    <property type="entry name" value="AbiEii"/>
    <property type="match status" value="1"/>
</dbReference>
<accession>A0A9P9XTS8</accession>
<dbReference type="Pfam" id="PF04239">
    <property type="entry name" value="DUF421"/>
    <property type="match status" value="1"/>
</dbReference>
<comment type="similarity">
    <text evidence="2">Belongs to the UPF0702 family.</text>
</comment>
<dbReference type="PANTHER" id="PTHR34582:SF6">
    <property type="entry name" value="UPF0702 TRANSMEMBRANE PROTEIN YCAP"/>
    <property type="match status" value="1"/>
</dbReference>
<organism evidence="10 11">
    <name type="scientific">Emericellopsis cladophorae</name>
    <dbReference type="NCBI Taxonomy" id="2686198"/>
    <lineage>
        <taxon>Eukaryota</taxon>
        <taxon>Fungi</taxon>
        <taxon>Dikarya</taxon>
        <taxon>Ascomycota</taxon>
        <taxon>Pezizomycotina</taxon>
        <taxon>Sordariomycetes</taxon>
        <taxon>Hypocreomycetidae</taxon>
        <taxon>Hypocreales</taxon>
        <taxon>Bionectriaceae</taxon>
        <taxon>Emericellopsis</taxon>
    </lineage>
</organism>
<dbReference type="InterPro" id="IPR014942">
    <property type="entry name" value="AbiEii"/>
</dbReference>
<dbReference type="OrthoDB" id="5419802at2759"/>
<dbReference type="AlphaFoldDB" id="A0A9P9XTS8"/>
<evidence type="ECO:0000256" key="1">
    <source>
        <dbReference type="ARBA" id="ARBA00004651"/>
    </source>
</evidence>
<feature type="domain" description="YetF C-terminal" evidence="9">
    <location>
        <begin position="103"/>
        <end position="172"/>
    </location>
</feature>
<proteinExistence type="inferred from homology"/>
<sequence length="683" mass="76768">MSSTNGTVLVSGPNVIQTQDFYVKAGVLHPFIIGSIAVITLFVYLRLGSNRSIAPFTVFDWVVNVALGSTLAGIVNGNSLVRGLLALATMLTFQYLISMFCTRFERLEWLVQGQPLVLVFRGKMLQSVMHKHRISCGNLNAALRQNGVANICLVECAIVEPNGSISVFTTKELENAGVSPDTLLAVTAYKALCEQLEETLGSGTDGGKNEEEAGRDRDHERRRAESERRRAEAANRDRNREQRRAESERRRADQAEYQSRSTTLIEYIRETHRLLELNVTTESDKSLTSKGTITNPRSKYVPSILSAWRNFLETQSRILGRLYSTFPADRRAFESVGFLQGLGERVAGRPVANEKDLEHTQQNIVEEPVAKIIEILRSDHTTLRQFDLGGGIVFDNHPNGLSDGAEGPSQRRARHKGNQLYADQRTSHYTNTSSSGSSAMIRMQYGLPHRNTDDIDLVVQPTDSITAESISTWLLQSYPTAFVTKSVHGVLVPALRFQRSDGSVKNFEIEIFDVGAWPQRSQYDLSNPANEVVRILISGFEVPVFSARWLLREKIVTALERQGSRKERTDLEDACALVQVVDITSLDLTGHAEAVQHILTKKPDYRQQLELKIICPDVLGRSWTWNESAGVYWRLEGDQLRYMDDEVKRHKFKWEATAGVRYFKVSSGTWYYNGDDGDIAFWG</sequence>
<reference evidence="10" key="1">
    <citation type="journal article" date="2021" name="J Fungi (Basel)">
        <title>Genomic and Metabolomic Analyses of the Marine Fungus Emericellopsis cladophorae: Insights into Saltwater Adaptability Mechanisms and Its Biosynthetic Potential.</title>
        <authorList>
            <person name="Goncalves M.F.M."/>
            <person name="Hilario S."/>
            <person name="Van de Peer Y."/>
            <person name="Esteves A.C."/>
            <person name="Alves A."/>
        </authorList>
    </citation>
    <scope>NUCLEOTIDE SEQUENCE</scope>
    <source>
        <strain evidence="10">MUM 19.33</strain>
    </source>
</reference>
<feature type="compositionally biased region" description="Basic and acidic residues" evidence="7">
    <location>
        <begin position="207"/>
        <end position="254"/>
    </location>
</feature>
<keyword evidence="3" id="KW-1003">Cell membrane</keyword>
<keyword evidence="6 8" id="KW-0472">Membrane</keyword>
<gene>
    <name evidence="10" type="ORF">J7T54_001538</name>
</gene>
<keyword evidence="11" id="KW-1185">Reference proteome</keyword>
<name>A0A9P9XTS8_9HYPO</name>
<dbReference type="InterPro" id="IPR023090">
    <property type="entry name" value="UPF0702_alpha/beta_dom_sf"/>
</dbReference>
<keyword evidence="5 8" id="KW-1133">Transmembrane helix</keyword>
<evidence type="ECO:0000256" key="8">
    <source>
        <dbReference type="SAM" id="Phobius"/>
    </source>
</evidence>
<dbReference type="PANTHER" id="PTHR34582">
    <property type="entry name" value="UPF0702 TRANSMEMBRANE PROTEIN YCAP"/>
    <property type="match status" value="1"/>
</dbReference>
<feature type="region of interest" description="Disordered" evidence="7">
    <location>
        <begin position="397"/>
        <end position="419"/>
    </location>
</feature>
<feature type="transmembrane region" description="Helical" evidence="8">
    <location>
        <begin position="80"/>
        <end position="97"/>
    </location>
</feature>
<dbReference type="RefSeq" id="XP_051358555.1">
    <property type="nucleotide sequence ID" value="XM_051510557.1"/>
</dbReference>
<evidence type="ECO:0000313" key="10">
    <source>
        <dbReference type="EMBL" id="KAI6777699.1"/>
    </source>
</evidence>
<evidence type="ECO:0000313" key="11">
    <source>
        <dbReference type="Proteomes" id="UP001055219"/>
    </source>
</evidence>
<evidence type="ECO:0000256" key="4">
    <source>
        <dbReference type="ARBA" id="ARBA00022692"/>
    </source>
</evidence>
<evidence type="ECO:0000256" key="3">
    <source>
        <dbReference type="ARBA" id="ARBA00022475"/>
    </source>
</evidence>
<dbReference type="InterPro" id="IPR007353">
    <property type="entry name" value="DUF421"/>
</dbReference>
<dbReference type="GeneID" id="75828055"/>
<dbReference type="EMBL" id="JAGIXG020000124">
    <property type="protein sequence ID" value="KAI6777699.1"/>
    <property type="molecule type" value="Genomic_DNA"/>
</dbReference>
<keyword evidence="4 8" id="KW-0812">Transmembrane</keyword>
<comment type="subcellular location">
    <subcellularLocation>
        <location evidence="1">Cell membrane</location>
        <topology evidence="1">Multi-pass membrane protein</topology>
    </subcellularLocation>
</comment>
<evidence type="ECO:0000256" key="7">
    <source>
        <dbReference type="SAM" id="MobiDB-lite"/>
    </source>
</evidence>
<evidence type="ECO:0000256" key="6">
    <source>
        <dbReference type="ARBA" id="ARBA00023136"/>
    </source>
</evidence>
<dbReference type="GO" id="GO:0005886">
    <property type="term" value="C:plasma membrane"/>
    <property type="evidence" value="ECO:0007669"/>
    <property type="project" value="UniProtKB-SubCell"/>
</dbReference>